<dbReference type="PROSITE" id="PS50222">
    <property type="entry name" value="EF_HAND_2"/>
    <property type="match status" value="2"/>
</dbReference>
<dbReference type="GO" id="GO:0005509">
    <property type="term" value="F:calcium ion binding"/>
    <property type="evidence" value="ECO:0007669"/>
    <property type="project" value="InterPro"/>
</dbReference>
<dbReference type="GO" id="GO:0016460">
    <property type="term" value="C:myosin II complex"/>
    <property type="evidence" value="ECO:0007669"/>
    <property type="project" value="TreeGrafter"/>
</dbReference>
<dbReference type="Pfam" id="PF13499">
    <property type="entry name" value="EF-hand_7"/>
    <property type="match status" value="1"/>
</dbReference>
<evidence type="ECO:0000256" key="1">
    <source>
        <dbReference type="ARBA" id="ARBA00022737"/>
    </source>
</evidence>
<evidence type="ECO:0000256" key="2">
    <source>
        <dbReference type="ARBA" id="ARBA00022837"/>
    </source>
</evidence>
<dbReference type="SMART" id="SM00054">
    <property type="entry name" value="EFh"/>
    <property type="match status" value="2"/>
</dbReference>
<organism evidence="4">
    <name type="scientific">Carica papaya</name>
    <name type="common">Papaya</name>
    <dbReference type="NCBI Taxonomy" id="3649"/>
    <lineage>
        <taxon>Eukaryota</taxon>
        <taxon>Viridiplantae</taxon>
        <taxon>Streptophyta</taxon>
        <taxon>Embryophyta</taxon>
        <taxon>Tracheophyta</taxon>
        <taxon>Spermatophyta</taxon>
        <taxon>Magnoliopsida</taxon>
        <taxon>eudicotyledons</taxon>
        <taxon>Gunneridae</taxon>
        <taxon>Pentapetalae</taxon>
        <taxon>rosids</taxon>
        <taxon>malvids</taxon>
        <taxon>Brassicales</taxon>
        <taxon>Caricaceae</taxon>
        <taxon>Carica</taxon>
    </lineage>
</organism>
<evidence type="ECO:0000313" key="4">
    <source>
        <dbReference type="EMBL" id="AZL94075.1"/>
    </source>
</evidence>
<dbReference type="SUPFAM" id="SSF47473">
    <property type="entry name" value="EF-hand"/>
    <property type="match status" value="1"/>
</dbReference>
<dbReference type="InterPro" id="IPR011992">
    <property type="entry name" value="EF-hand-dom_pair"/>
</dbReference>
<keyword evidence="1" id="KW-0677">Repeat</keyword>
<proteinExistence type="evidence at transcript level"/>
<feature type="domain" description="EF-hand" evidence="3">
    <location>
        <begin position="77"/>
        <end position="112"/>
    </location>
</feature>
<dbReference type="InterPro" id="IPR018247">
    <property type="entry name" value="EF_Hand_1_Ca_BS"/>
</dbReference>
<dbReference type="AlphaFoldDB" id="A0A3S8V2J1"/>
<protein>
    <submittedName>
        <fullName evidence="4">Calmodulin-like protein 41</fullName>
    </submittedName>
</protein>
<dbReference type="CDD" id="cd00051">
    <property type="entry name" value="EFh"/>
    <property type="match status" value="1"/>
</dbReference>
<name>A0A3S8V2J1_CARPA</name>
<sequence>MATAVVSKPSKWLSHKTLKLISFPRLLSKPSSSSPSPSLCNNQEKLEQVFNHLDADKDGRISSQEISAYFASIGESVSDEEAGKVIKEFDMNGDNFLELGEFVRLMEAGGKEVDDDIRRAFEMFEVDKGCGYISPRGLQLMFNRLWISKIAGRMCDHDWSL</sequence>
<reference evidence="4" key="1">
    <citation type="submission" date="2018-03" db="EMBL/GenBank/DDBJ databases">
        <title>Calmodulin and Calmodulin-like Proteins Reveal their Involvement in Stress Response and Fruit Ripening in Papaya.</title>
        <authorList>
            <person name="Ding X."/>
            <person name="Zhang L."/>
            <person name="Hao Y."/>
            <person name="Xiao S."/>
            <person name="Wu Z."/>
            <person name="Chen W."/>
            <person name="Li X."/>
            <person name="Zhu X."/>
        </authorList>
    </citation>
    <scope>NUCLEOTIDE SEQUENCE</scope>
    <source>
        <tissue evidence="4">Fruit</tissue>
    </source>
</reference>
<accession>A0A3S8V2J1</accession>
<dbReference type="PANTHER" id="PTHR23048">
    <property type="entry name" value="MYOSIN LIGHT CHAIN 1, 3"/>
    <property type="match status" value="1"/>
</dbReference>
<dbReference type="Gene3D" id="1.10.238.10">
    <property type="entry name" value="EF-hand"/>
    <property type="match status" value="1"/>
</dbReference>
<feature type="domain" description="EF-hand" evidence="3">
    <location>
        <begin position="41"/>
        <end position="76"/>
    </location>
</feature>
<dbReference type="PROSITE" id="PS00018">
    <property type="entry name" value="EF_HAND_1"/>
    <property type="match status" value="2"/>
</dbReference>
<keyword evidence="2" id="KW-0106">Calcium</keyword>
<dbReference type="FunFam" id="1.10.238.10:FF:000178">
    <property type="entry name" value="Calmodulin-2 A"/>
    <property type="match status" value="1"/>
</dbReference>
<dbReference type="InterPro" id="IPR002048">
    <property type="entry name" value="EF_hand_dom"/>
</dbReference>
<evidence type="ECO:0000259" key="3">
    <source>
        <dbReference type="PROSITE" id="PS50222"/>
    </source>
</evidence>
<dbReference type="EMBL" id="MH032805">
    <property type="protein sequence ID" value="AZL94075.1"/>
    <property type="molecule type" value="mRNA"/>
</dbReference>
<dbReference type="InterPro" id="IPR050230">
    <property type="entry name" value="CALM/Myosin/TropC-like"/>
</dbReference>
<dbReference type="PANTHER" id="PTHR23048:SF59">
    <property type="entry name" value="EF-HAND SUPERFAMILY PROTEIN"/>
    <property type="match status" value="1"/>
</dbReference>